<dbReference type="InterPro" id="IPR047112">
    <property type="entry name" value="RecG/Mfd"/>
</dbReference>
<keyword evidence="13" id="KW-1185">Reference proteome</keyword>
<gene>
    <name evidence="12" type="ORF">D3230_00890</name>
</gene>
<dbReference type="SUPFAM" id="SSF50249">
    <property type="entry name" value="Nucleic acid-binding proteins"/>
    <property type="match status" value="1"/>
</dbReference>
<dbReference type="PANTHER" id="PTHR47964:SF1">
    <property type="entry name" value="ATP-DEPENDENT DNA HELICASE HOMOLOG RECG, CHLOROPLASTIC"/>
    <property type="match status" value="1"/>
</dbReference>
<dbReference type="InterPro" id="IPR033454">
    <property type="entry name" value="RecG_wedge"/>
</dbReference>
<dbReference type="InterPro" id="IPR014001">
    <property type="entry name" value="Helicase_ATP-bd"/>
</dbReference>
<protein>
    <recommendedName>
        <fullName evidence="8">Probable DNA 3'-5' helicase RecG</fullName>
    </recommendedName>
</protein>
<dbReference type="CDD" id="cd04488">
    <property type="entry name" value="RecG_wedge_OBF"/>
    <property type="match status" value="1"/>
</dbReference>
<dbReference type="SUPFAM" id="SSF52540">
    <property type="entry name" value="P-loop containing nucleoside triphosphate hydrolases"/>
    <property type="match status" value="2"/>
</dbReference>
<feature type="domain" description="Helicase C-terminal" evidence="11">
    <location>
        <begin position="517"/>
        <end position="673"/>
    </location>
</feature>
<reference evidence="12 13" key="1">
    <citation type="submission" date="2018-09" db="EMBL/GenBank/DDBJ databases">
        <title>Comparative genomics of Leucobacter spp.</title>
        <authorList>
            <person name="Reis A.C."/>
            <person name="Kolvenbach B.A."/>
            <person name="Corvini P.F.X."/>
            <person name="Nunes O.C."/>
        </authorList>
    </citation>
    <scope>NUCLEOTIDE SEQUENCE [LARGE SCALE GENOMIC DNA]</scope>
    <source>
        <strain evidence="12 13">TAN 31504</strain>
    </source>
</reference>
<evidence type="ECO:0000256" key="1">
    <source>
        <dbReference type="ARBA" id="ARBA00022741"/>
    </source>
</evidence>
<feature type="region of interest" description="Disordered" evidence="9">
    <location>
        <begin position="506"/>
        <end position="538"/>
    </location>
</feature>
<evidence type="ECO:0000259" key="11">
    <source>
        <dbReference type="PROSITE" id="PS51194"/>
    </source>
</evidence>
<dbReference type="RefSeq" id="WP_202343127.1">
    <property type="nucleotide sequence ID" value="NZ_BAAAPI010000016.1"/>
</dbReference>
<comment type="caution">
    <text evidence="12">The sequence shown here is derived from an EMBL/GenBank/DDBJ whole genome shotgun (WGS) entry which is preliminary data.</text>
</comment>
<evidence type="ECO:0000256" key="5">
    <source>
        <dbReference type="ARBA" id="ARBA00022840"/>
    </source>
</evidence>
<dbReference type="PROSITE" id="PS51194">
    <property type="entry name" value="HELICASE_CTER"/>
    <property type="match status" value="1"/>
</dbReference>
<evidence type="ECO:0000256" key="6">
    <source>
        <dbReference type="ARBA" id="ARBA00023125"/>
    </source>
</evidence>
<evidence type="ECO:0000256" key="8">
    <source>
        <dbReference type="ARBA" id="ARBA00049819"/>
    </source>
</evidence>
<dbReference type="EMBL" id="QYAC01000001">
    <property type="protein sequence ID" value="MBL3677863.1"/>
    <property type="molecule type" value="Genomic_DNA"/>
</dbReference>
<dbReference type="InterPro" id="IPR001650">
    <property type="entry name" value="Helicase_C-like"/>
</dbReference>
<evidence type="ECO:0000256" key="2">
    <source>
        <dbReference type="ARBA" id="ARBA00022763"/>
    </source>
</evidence>
<dbReference type="InterPro" id="IPR027417">
    <property type="entry name" value="P-loop_NTPase"/>
</dbReference>
<dbReference type="CDD" id="cd17992">
    <property type="entry name" value="DEXHc_RecG"/>
    <property type="match status" value="1"/>
</dbReference>
<evidence type="ECO:0000313" key="12">
    <source>
        <dbReference type="EMBL" id="MBL3677863.1"/>
    </source>
</evidence>
<evidence type="ECO:0000256" key="3">
    <source>
        <dbReference type="ARBA" id="ARBA00022801"/>
    </source>
</evidence>
<keyword evidence="4 12" id="KW-0347">Helicase</keyword>
<keyword evidence="5" id="KW-0067">ATP-binding</keyword>
<dbReference type="GO" id="GO:0004386">
    <property type="term" value="F:helicase activity"/>
    <property type="evidence" value="ECO:0007669"/>
    <property type="project" value="UniProtKB-KW"/>
</dbReference>
<dbReference type="Proteomes" id="UP001645859">
    <property type="component" value="Unassembled WGS sequence"/>
</dbReference>
<keyword evidence="6" id="KW-0238">DNA-binding</keyword>
<dbReference type="PROSITE" id="PS51192">
    <property type="entry name" value="HELICASE_ATP_BIND_1"/>
    <property type="match status" value="1"/>
</dbReference>
<dbReference type="InterPro" id="IPR045562">
    <property type="entry name" value="RecG_dom3_C"/>
</dbReference>
<evidence type="ECO:0000256" key="4">
    <source>
        <dbReference type="ARBA" id="ARBA00022806"/>
    </source>
</evidence>
<feature type="compositionally biased region" description="Gly residues" evidence="9">
    <location>
        <begin position="523"/>
        <end position="533"/>
    </location>
</feature>
<dbReference type="Gene3D" id="3.40.50.300">
    <property type="entry name" value="P-loop containing nucleotide triphosphate hydrolases"/>
    <property type="match status" value="2"/>
</dbReference>
<evidence type="ECO:0000256" key="9">
    <source>
        <dbReference type="SAM" id="MobiDB-lite"/>
    </source>
</evidence>
<dbReference type="Pfam" id="PF00270">
    <property type="entry name" value="DEAD"/>
    <property type="match status" value="1"/>
</dbReference>
<dbReference type="Gene3D" id="2.40.50.140">
    <property type="entry name" value="Nucleic acid-binding proteins"/>
    <property type="match status" value="1"/>
</dbReference>
<dbReference type="SMART" id="SM00487">
    <property type="entry name" value="DEXDc"/>
    <property type="match status" value="1"/>
</dbReference>
<keyword evidence="7" id="KW-0234">DNA repair</keyword>
<name>A0ABS1SBE5_9MICO</name>
<dbReference type="Pfam" id="PF19833">
    <property type="entry name" value="RecG_dom3_C"/>
    <property type="match status" value="1"/>
</dbReference>
<keyword evidence="3" id="KW-0378">Hydrolase</keyword>
<organism evidence="12 13">
    <name type="scientific">Leucobacter chromiireducens subsp. solipictus</name>
    <dbReference type="NCBI Taxonomy" id="398235"/>
    <lineage>
        <taxon>Bacteria</taxon>
        <taxon>Bacillati</taxon>
        <taxon>Actinomycetota</taxon>
        <taxon>Actinomycetes</taxon>
        <taxon>Micrococcales</taxon>
        <taxon>Microbacteriaceae</taxon>
        <taxon>Leucobacter</taxon>
    </lineage>
</organism>
<keyword evidence="1" id="KW-0547">Nucleotide-binding</keyword>
<dbReference type="Pfam" id="PF00271">
    <property type="entry name" value="Helicase_C"/>
    <property type="match status" value="1"/>
</dbReference>
<feature type="domain" description="Helicase ATP-binding" evidence="10">
    <location>
        <begin position="288"/>
        <end position="452"/>
    </location>
</feature>
<dbReference type="PANTHER" id="PTHR47964">
    <property type="entry name" value="ATP-DEPENDENT DNA HELICASE HOMOLOG RECG, CHLOROPLASTIC"/>
    <property type="match status" value="1"/>
</dbReference>
<dbReference type="InterPro" id="IPR011545">
    <property type="entry name" value="DEAD/DEAH_box_helicase_dom"/>
</dbReference>
<accession>A0ABS1SBE5</accession>
<evidence type="ECO:0000259" key="10">
    <source>
        <dbReference type="PROSITE" id="PS51192"/>
    </source>
</evidence>
<sequence>MSTVTLATGLAGVVGARTAQALDKSFDMLTVGDLLAHIPRRYSHRGELTPLAGLPVGEQITVVAQVLDTQSRQMQRRRGNILVVRITDGTGILSLTFFNQEWRVKELRPGRRGIFAGKVSSYQSTLQLQHPEYELFENAHDAPGGEQLDEAAAKMWSETPVPIYPATAQVTSWNIAKAVGIALDALEPVPEPLPVEILAAEGIMGLTETLELVHRPQRDGDWRNARRSLLFRESFDLQLALLDRRRRATEAPSTPRPPGGDELARFDAALPFRLTGDQGMAGADIAADLAQAHPMQRLLQGEVGSGKTLVALRAMLQVAGSGGQSALLAPTEVLAAQHYRSITESLGPELAAELNPVLLTGKMPAAERKRALLSLAAGASRIAVGTHALLSDTVTFADLGFIVVDEQHRFGVEQREALRRKGTQPHVLAMTATPIPRTVALTAFGDLEVTTIRELPPGRQGIETYTVPEREMPNRAARVWTRAVEDLHAGRQVYIVCPAIAPGEIEAGSEPLDDDADAEALGNGAGSGAGTGAGPQRPLANVEDTLAELRARPEFAGIPMAGLHGGMPGPEKDRIMRGFADGEIRLLVATTVIEVGVNVPNATIMIVRDADRFGISQLHQLRGRVGRGEHPGLCLLMTLAEQGSVARERIEAVAATSDGFALAEVDLELRREGDILGTLQSGGRSKLRLLRVAEHGELIEHTRRLAAELLDRDPNLGFAPELAAQLERERTVGQLDNLAKS</sequence>
<dbReference type="Pfam" id="PF17191">
    <property type="entry name" value="RecG_wedge"/>
    <property type="match status" value="1"/>
</dbReference>
<keyword evidence="2" id="KW-0227">DNA damage</keyword>
<dbReference type="SMART" id="SM00490">
    <property type="entry name" value="HELICc"/>
    <property type="match status" value="1"/>
</dbReference>
<evidence type="ECO:0000256" key="7">
    <source>
        <dbReference type="ARBA" id="ARBA00023204"/>
    </source>
</evidence>
<dbReference type="InterPro" id="IPR012340">
    <property type="entry name" value="NA-bd_OB-fold"/>
</dbReference>
<proteinExistence type="predicted"/>
<evidence type="ECO:0000313" key="13">
    <source>
        <dbReference type="Proteomes" id="UP001645859"/>
    </source>
</evidence>